<evidence type="ECO:0008006" key="3">
    <source>
        <dbReference type="Google" id="ProtNLM"/>
    </source>
</evidence>
<name>A0A3N4V1K6_9GAMM</name>
<dbReference type="Proteomes" id="UP000269708">
    <property type="component" value="Unassembled WGS sequence"/>
</dbReference>
<dbReference type="AlphaFoldDB" id="A0A3N4V1K6"/>
<proteinExistence type="predicted"/>
<keyword evidence="2" id="KW-1185">Reference proteome</keyword>
<organism evidence="1 2">
    <name type="scientific">Vulcaniibacterium tengchongense</name>
    <dbReference type="NCBI Taxonomy" id="1273429"/>
    <lineage>
        <taxon>Bacteria</taxon>
        <taxon>Pseudomonadati</taxon>
        <taxon>Pseudomonadota</taxon>
        <taxon>Gammaproteobacteria</taxon>
        <taxon>Lysobacterales</taxon>
        <taxon>Lysobacteraceae</taxon>
        <taxon>Vulcaniibacterium</taxon>
    </lineage>
</organism>
<dbReference type="RefSeq" id="WP_054284871.1">
    <property type="nucleotide sequence ID" value="NZ_RKQN01000003.1"/>
</dbReference>
<evidence type="ECO:0000313" key="1">
    <source>
        <dbReference type="EMBL" id="RPE76852.1"/>
    </source>
</evidence>
<comment type="caution">
    <text evidence="1">The sequence shown here is derived from an EMBL/GenBank/DDBJ whole genome shotgun (WGS) entry which is preliminary data.</text>
</comment>
<reference evidence="1 2" key="1">
    <citation type="submission" date="2018-11" db="EMBL/GenBank/DDBJ databases">
        <title>Genomic Encyclopedia of Type Strains, Phase IV (KMG-IV): sequencing the most valuable type-strain genomes for metagenomic binning, comparative biology and taxonomic classification.</title>
        <authorList>
            <person name="Goeker M."/>
        </authorList>
    </citation>
    <scope>NUCLEOTIDE SEQUENCE [LARGE SCALE GENOMIC DNA]</scope>
    <source>
        <strain evidence="1 2">DSM 25623</strain>
    </source>
</reference>
<dbReference type="NCBIfam" id="NF047331">
    <property type="entry name" value="phage_HTJ"/>
    <property type="match status" value="1"/>
</dbReference>
<dbReference type="EMBL" id="RKQN01000003">
    <property type="protein sequence ID" value="RPE76852.1"/>
    <property type="molecule type" value="Genomic_DNA"/>
</dbReference>
<evidence type="ECO:0000313" key="2">
    <source>
        <dbReference type="Proteomes" id="UP000269708"/>
    </source>
</evidence>
<accession>A0A3N4V1K6</accession>
<dbReference type="OrthoDB" id="5574012at2"/>
<sequence length="73" mass="8162">MAYTQADLEALQAALAKGEKRVSFGDKTVEYRSIEELQAAIRAVKRDLHEQAVATGLWPSAPRQIRIHTRKAT</sequence>
<gene>
    <name evidence="1" type="ORF">EDC50_2103</name>
</gene>
<protein>
    <recommendedName>
        <fullName evidence="3">GpW protein</fullName>
    </recommendedName>
</protein>